<proteinExistence type="predicted"/>
<accession>A0ABY9TFN1</accession>
<keyword evidence="2" id="KW-1185">Reference proteome</keyword>
<evidence type="ECO:0000313" key="2">
    <source>
        <dbReference type="Proteomes" id="UP001248581"/>
    </source>
</evidence>
<gene>
    <name evidence="1" type="ORF">RI845_13255</name>
</gene>
<reference evidence="2" key="1">
    <citation type="submission" date="2023-09" db="EMBL/GenBank/DDBJ databases">
        <authorList>
            <person name="Li S."/>
            <person name="Li X."/>
            <person name="Zhang C."/>
            <person name="Zhao Z."/>
        </authorList>
    </citation>
    <scope>NUCLEOTIDE SEQUENCE [LARGE SCALE GENOMIC DNA]</scope>
    <source>
        <strain evidence="2">SQ345</strain>
    </source>
</reference>
<sequence length="154" mass="17629">MARRKELGSIASGIIGSFNSRNNDIDGYWAIGKLYNLVVQHEIKAVFVDLRSKKITPLSNDFDLMISNYHNMLNRLLVKHNIPSEWVISVKISVAFEAEYENKHHYWRSALGNPCNLKCDILDDNGRHHVAYAYNNCMPHDPSRESQSSRVGNL</sequence>
<dbReference type="Proteomes" id="UP001248581">
    <property type="component" value="Chromosome"/>
</dbReference>
<name>A0ABY9TFN1_9GAMM</name>
<dbReference type="RefSeq" id="WP_348386640.1">
    <property type="nucleotide sequence ID" value="NZ_CP134146.1"/>
</dbReference>
<organism evidence="1 2">
    <name type="scientific">Thalassotalea nanhaiensis</name>
    <dbReference type="NCBI Taxonomy" id="3065648"/>
    <lineage>
        <taxon>Bacteria</taxon>
        <taxon>Pseudomonadati</taxon>
        <taxon>Pseudomonadota</taxon>
        <taxon>Gammaproteobacteria</taxon>
        <taxon>Alteromonadales</taxon>
        <taxon>Colwelliaceae</taxon>
        <taxon>Thalassotalea</taxon>
    </lineage>
</organism>
<evidence type="ECO:0000313" key="1">
    <source>
        <dbReference type="EMBL" id="WNC67481.1"/>
    </source>
</evidence>
<dbReference type="EMBL" id="CP134146">
    <property type="protein sequence ID" value="WNC67481.1"/>
    <property type="molecule type" value="Genomic_DNA"/>
</dbReference>
<protein>
    <submittedName>
        <fullName evidence="1">Uncharacterized protein</fullName>
    </submittedName>
</protein>